<dbReference type="OrthoDB" id="10285256at2759"/>
<protein>
    <submittedName>
        <fullName evidence="2">Uncharacterized protein</fullName>
    </submittedName>
</protein>
<evidence type="ECO:0000256" key="1">
    <source>
        <dbReference type="SAM" id="SignalP"/>
    </source>
</evidence>
<dbReference type="Proteomes" id="UP000028828">
    <property type="component" value="Unassembled WGS sequence"/>
</dbReference>
<feature type="chain" id="PRO_5001809049" evidence="1">
    <location>
        <begin position="18"/>
        <end position="909"/>
    </location>
</feature>
<accession>A0A086KEG7</accession>
<comment type="caution">
    <text evidence="2">The sequence shown here is derived from an EMBL/GenBank/DDBJ whole genome shotgun (WGS) entry which is preliminary data.</text>
</comment>
<reference evidence="2 3" key="1">
    <citation type="submission" date="2014-03" db="EMBL/GenBank/DDBJ databases">
        <authorList>
            <person name="Sibley D."/>
            <person name="Venepally P."/>
            <person name="Karamycheva S."/>
            <person name="Hadjithomas M."/>
            <person name="Khan A."/>
            <person name="Brunk B."/>
            <person name="Roos D."/>
            <person name="Caler E."/>
            <person name="Lorenzi H."/>
        </authorList>
    </citation>
    <scope>NUCLEOTIDE SEQUENCE [LARGE SCALE GENOMIC DNA]</scope>
    <source>
        <strain evidence="3">p89</strain>
    </source>
</reference>
<keyword evidence="1" id="KW-0732">Signal</keyword>
<evidence type="ECO:0000313" key="3">
    <source>
        <dbReference type="Proteomes" id="UP000028828"/>
    </source>
</evidence>
<feature type="signal peptide" evidence="1">
    <location>
        <begin position="1"/>
        <end position="17"/>
    </location>
</feature>
<gene>
    <name evidence="2" type="ORF">TGP89_220025</name>
</gene>
<sequence>MLSSTAILLNICSRLLATFDKTLPAAVDEESEGCLDRLWARILSTVFRLAELVENDLRVNTDGYKRAKELLALLCSILTNTVDLQRRNASAMVTASEGYSAERQWICLLLAVWVRVATVFWSAEDICAEAPWPSLVKCAAEIISRLAVFEGVRERGRESCKQAAELLCREKANFRRTLVLCSLIPRIIASNNGNWQTKKETSYLEQLTCVLSFIINPIIGEQGDAAPLLTKLEVHDGVQSLILRLVKPDQKSLVQPFSDLATCCAAALVFVHYVQGVVSSSDRAFIDPTAWKDRNTTLDTDGAASLQRSSEILPWEATLLRLLSCPEDKNRRIHSRFQFCAAARLVSDPSSCFTILRQQLLRSTEHFTYDEWRFWHDDERQGHFEKVITLLLGSEESQTTGEQDFQLLTSFAELLLLFDLQTHQTKHSSTLSQIISRNKALVTVLVSRDSAIATGTAAWLLCHISNRPDADPPLVRSSLILRLLDSLFDTSQRTTNTVPSVCSFPFAVDYLTTILKRRSAFDEADTIELAYRTIKIAKLACESILPTPAGQEHPKMLRSVTCLSVNLICYCRKQGHSNCLNILRTATSLHRLLQIIICPPASPFDAETVALALFCVSFLVLPVGSSEKSSRMWSFIEPPQPLRRFVLDPNSYDKDDNRPSLNSSFWATLVNHTDNHVRAAAASVLSGYFLTEAKPDAQADDILAVIMSAVDGVFQDLDDTETVDLLITLLNAVFLSNACDILARTCFLHSVFSLAIMFDVAVLPIPFAGTATDDSHACCTVAHAPRVLFCCILLEALPCWFDPRLLLDIEVVKNLLRELRAAPPNSPARACLLRLINKLEYLDNAWELSEEEKSVTGSIVTRAKEAMSVLVPDRHFEKTTAGVDELSDLSNLVRDIILSNLVPTELKSL</sequence>
<organism evidence="2 3">
    <name type="scientific">Toxoplasma gondii p89</name>
    <dbReference type="NCBI Taxonomy" id="943119"/>
    <lineage>
        <taxon>Eukaryota</taxon>
        <taxon>Sar</taxon>
        <taxon>Alveolata</taxon>
        <taxon>Apicomplexa</taxon>
        <taxon>Conoidasida</taxon>
        <taxon>Coccidia</taxon>
        <taxon>Eucoccidiorida</taxon>
        <taxon>Eimeriorina</taxon>
        <taxon>Sarcocystidae</taxon>
        <taxon>Toxoplasma</taxon>
    </lineage>
</organism>
<dbReference type="EMBL" id="AEYI02000988">
    <property type="protein sequence ID" value="KFG42785.1"/>
    <property type="molecule type" value="Genomic_DNA"/>
</dbReference>
<proteinExistence type="predicted"/>
<name>A0A086KEG7_TOXGO</name>
<evidence type="ECO:0000313" key="2">
    <source>
        <dbReference type="EMBL" id="KFG42785.1"/>
    </source>
</evidence>
<dbReference type="VEuPathDB" id="ToxoDB:TGP89_220025"/>
<dbReference type="AlphaFoldDB" id="A0A086KEG7"/>